<protein>
    <recommendedName>
        <fullName evidence="3">CENP-V/GFA domain-containing protein</fullName>
    </recommendedName>
</protein>
<sequence length="148" mass="16581">MGSFHLRPADVRDDFLLLSPLDPFEDLGDYLTFDKEIHMFFCKICGVRCFTFTGLGEVVDINASVLELPDAAKTGALLTKAWRAVRGSGSPEFGTTINVNGHTIDAGQPEFDMRELTEKKCVQYLDTFSDWGKGSPPRWDRPQDHGCY</sequence>
<reference evidence="1 2" key="1">
    <citation type="journal article" date="2016" name="PLoS Pathog.">
        <title>Biosynthesis of antibiotic leucinostatins in bio-control fungus Purpureocillium lilacinum and their inhibition on phytophthora revealed by genome mining.</title>
        <authorList>
            <person name="Wang G."/>
            <person name="Liu Z."/>
            <person name="Lin R."/>
            <person name="Li E."/>
            <person name="Mao Z."/>
            <person name="Ling J."/>
            <person name="Yang Y."/>
            <person name="Yin W.B."/>
            <person name="Xie B."/>
        </authorList>
    </citation>
    <scope>NUCLEOTIDE SEQUENCE [LARGE SCALE GENOMIC DNA]</scope>
    <source>
        <strain evidence="1">170</strain>
    </source>
</reference>
<organism evidence="1 2">
    <name type="scientific">Pochonia chlamydosporia 170</name>
    <dbReference type="NCBI Taxonomy" id="1380566"/>
    <lineage>
        <taxon>Eukaryota</taxon>
        <taxon>Fungi</taxon>
        <taxon>Dikarya</taxon>
        <taxon>Ascomycota</taxon>
        <taxon>Pezizomycotina</taxon>
        <taxon>Sordariomycetes</taxon>
        <taxon>Hypocreomycetidae</taxon>
        <taxon>Hypocreales</taxon>
        <taxon>Clavicipitaceae</taxon>
        <taxon>Pochonia</taxon>
    </lineage>
</organism>
<proteinExistence type="predicted"/>
<keyword evidence="2" id="KW-1185">Reference proteome</keyword>
<gene>
    <name evidence="1" type="ORF">VFPPC_05386</name>
</gene>
<accession>A0A179FEV1</accession>
<evidence type="ECO:0000313" key="1">
    <source>
        <dbReference type="EMBL" id="OAQ64042.1"/>
    </source>
</evidence>
<dbReference type="EMBL" id="LSBJ02000005">
    <property type="protein sequence ID" value="OAQ64042.1"/>
    <property type="molecule type" value="Genomic_DNA"/>
</dbReference>
<comment type="caution">
    <text evidence="1">The sequence shown here is derived from an EMBL/GenBank/DDBJ whole genome shotgun (WGS) entry which is preliminary data.</text>
</comment>
<name>A0A179FEV1_METCM</name>
<dbReference type="KEGG" id="pchm:VFPPC_05386"/>
<dbReference type="GeneID" id="28848585"/>
<dbReference type="AlphaFoldDB" id="A0A179FEV1"/>
<dbReference type="OrthoDB" id="3930719at2759"/>
<dbReference type="STRING" id="1380566.A0A179FEV1"/>
<dbReference type="Proteomes" id="UP000078397">
    <property type="component" value="Unassembled WGS sequence"/>
</dbReference>
<dbReference type="RefSeq" id="XP_018141356.1">
    <property type="nucleotide sequence ID" value="XM_018284591.1"/>
</dbReference>
<evidence type="ECO:0000313" key="2">
    <source>
        <dbReference type="Proteomes" id="UP000078397"/>
    </source>
</evidence>
<evidence type="ECO:0008006" key="3">
    <source>
        <dbReference type="Google" id="ProtNLM"/>
    </source>
</evidence>